<evidence type="ECO:0000256" key="4">
    <source>
        <dbReference type="ARBA" id="ARBA00022801"/>
    </source>
</evidence>
<dbReference type="GO" id="GO:0005829">
    <property type="term" value="C:cytosol"/>
    <property type="evidence" value="ECO:0007669"/>
    <property type="project" value="TreeGrafter"/>
</dbReference>
<evidence type="ECO:0000256" key="5">
    <source>
        <dbReference type="ARBA" id="ARBA00022839"/>
    </source>
</evidence>
<dbReference type="NCBIfam" id="TIGR01280">
    <property type="entry name" value="xseB"/>
    <property type="match status" value="1"/>
</dbReference>
<dbReference type="EMBL" id="SLXT01000005">
    <property type="protein sequence ID" value="TCP67176.1"/>
    <property type="molecule type" value="Genomic_DNA"/>
</dbReference>
<keyword evidence="8" id="KW-1185">Reference proteome</keyword>
<protein>
    <recommendedName>
        <fullName evidence="6">Exodeoxyribonuclease 7 small subunit</fullName>
        <ecNumber evidence="6">3.1.11.6</ecNumber>
    </recommendedName>
    <alternativeName>
        <fullName evidence="6">Exodeoxyribonuclease VII small subunit</fullName>
        <shortName evidence="6">Exonuclease VII small subunit</shortName>
    </alternativeName>
</protein>
<comment type="catalytic activity">
    <reaction evidence="6">
        <text>Exonucleolytic cleavage in either 5'- to 3'- or 3'- to 5'-direction to yield nucleoside 5'-phosphates.</text>
        <dbReference type="EC" id="3.1.11.6"/>
    </reaction>
</comment>
<dbReference type="AlphaFoldDB" id="A0A4V2SXQ9"/>
<evidence type="ECO:0000313" key="7">
    <source>
        <dbReference type="EMBL" id="TCP67176.1"/>
    </source>
</evidence>
<proteinExistence type="inferred from homology"/>
<dbReference type="InterPro" id="IPR037004">
    <property type="entry name" value="Exonuc_VII_ssu_sf"/>
</dbReference>
<dbReference type="Gene3D" id="1.10.287.1040">
    <property type="entry name" value="Exonuclease VII, small subunit"/>
    <property type="match status" value="1"/>
</dbReference>
<evidence type="ECO:0000256" key="3">
    <source>
        <dbReference type="ARBA" id="ARBA00022722"/>
    </source>
</evidence>
<comment type="function">
    <text evidence="6">Bidirectionally degrades single-stranded DNA into large acid-insoluble oligonucleotides, which are then degraded further into small acid-soluble oligonucleotides.</text>
</comment>
<evidence type="ECO:0000256" key="2">
    <source>
        <dbReference type="ARBA" id="ARBA00022490"/>
    </source>
</evidence>
<organism evidence="7 8">
    <name type="scientific">Heliophilum fasciatum</name>
    <dbReference type="NCBI Taxonomy" id="35700"/>
    <lineage>
        <taxon>Bacteria</taxon>
        <taxon>Bacillati</taxon>
        <taxon>Bacillota</taxon>
        <taxon>Clostridia</taxon>
        <taxon>Eubacteriales</taxon>
        <taxon>Heliobacteriaceae</taxon>
        <taxon>Heliophilum</taxon>
    </lineage>
</organism>
<keyword evidence="3 6" id="KW-0540">Nuclease</keyword>
<evidence type="ECO:0000256" key="1">
    <source>
        <dbReference type="ARBA" id="ARBA00009998"/>
    </source>
</evidence>
<reference evidence="7 8" key="1">
    <citation type="submission" date="2019-03" db="EMBL/GenBank/DDBJ databases">
        <title>Genomic Encyclopedia of Type Strains, Phase IV (KMG-IV): sequencing the most valuable type-strain genomes for metagenomic binning, comparative biology and taxonomic classification.</title>
        <authorList>
            <person name="Goeker M."/>
        </authorList>
    </citation>
    <scope>NUCLEOTIDE SEQUENCE [LARGE SCALE GENOMIC DNA]</scope>
    <source>
        <strain evidence="7 8">DSM 11170</strain>
    </source>
</reference>
<dbReference type="GO" id="GO:0008855">
    <property type="term" value="F:exodeoxyribonuclease VII activity"/>
    <property type="evidence" value="ECO:0007669"/>
    <property type="project" value="UniProtKB-UniRule"/>
</dbReference>
<dbReference type="PANTHER" id="PTHR34137:SF1">
    <property type="entry name" value="EXODEOXYRIBONUCLEASE 7 SMALL SUBUNIT"/>
    <property type="match status" value="1"/>
</dbReference>
<comment type="similarity">
    <text evidence="1 6">Belongs to the XseB family.</text>
</comment>
<dbReference type="EC" id="3.1.11.6" evidence="6"/>
<dbReference type="Proteomes" id="UP000294813">
    <property type="component" value="Unassembled WGS sequence"/>
</dbReference>
<dbReference type="SUPFAM" id="SSF116842">
    <property type="entry name" value="XseB-like"/>
    <property type="match status" value="1"/>
</dbReference>
<dbReference type="Pfam" id="PF02609">
    <property type="entry name" value="Exonuc_VII_S"/>
    <property type="match status" value="1"/>
</dbReference>
<accession>A0A4V2SXQ9</accession>
<name>A0A4V2SXQ9_9FIRM</name>
<dbReference type="GO" id="GO:0009318">
    <property type="term" value="C:exodeoxyribonuclease VII complex"/>
    <property type="evidence" value="ECO:0007669"/>
    <property type="project" value="UniProtKB-UniRule"/>
</dbReference>
<dbReference type="PANTHER" id="PTHR34137">
    <property type="entry name" value="EXODEOXYRIBONUCLEASE 7 SMALL SUBUNIT"/>
    <property type="match status" value="1"/>
</dbReference>
<dbReference type="HAMAP" id="MF_00337">
    <property type="entry name" value="Exonuc_7_S"/>
    <property type="match status" value="1"/>
</dbReference>
<evidence type="ECO:0000313" key="8">
    <source>
        <dbReference type="Proteomes" id="UP000294813"/>
    </source>
</evidence>
<dbReference type="InterPro" id="IPR003761">
    <property type="entry name" value="Exonuc_VII_S"/>
</dbReference>
<dbReference type="RefSeq" id="WP_207668801.1">
    <property type="nucleotide sequence ID" value="NZ_JAOQNU010000005.1"/>
</dbReference>
<keyword evidence="4 6" id="KW-0378">Hydrolase</keyword>
<keyword evidence="5 6" id="KW-0269">Exonuclease</keyword>
<comment type="subcellular location">
    <subcellularLocation>
        <location evidence="6">Cytoplasm</location>
    </subcellularLocation>
</comment>
<gene>
    <name evidence="6" type="primary">xseB</name>
    <name evidence="7" type="ORF">EDD73_10571</name>
</gene>
<evidence type="ECO:0000256" key="6">
    <source>
        <dbReference type="HAMAP-Rule" id="MF_00337"/>
    </source>
</evidence>
<comment type="subunit">
    <text evidence="6">Heterooligomer composed of large and small subunits.</text>
</comment>
<comment type="caution">
    <text evidence="7">The sequence shown here is derived from an EMBL/GenBank/DDBJ whole genome shotgun (WGS) entry which is preliminary data.</text>
</comment>
<sequence length="100" mass="11046">MKKQPVEKDLMTYEAAVTRLEAVVRALEAGDVTLDESLRLFQEGTELVGLCNNRLDAYEAKVQTLLASKEQDVKTPAAPLTASPKAEGTLPKWEIDELPF</sequence>
<dbReference type="GO" id="GO:0006308">
    <property type="term" value="P:DNA catabolic process"/>
    <property type="evidence" value="ECO:0007669"/>
    <property type="project" value="UniProtKB-UniRule"/>
</dbReference>
<keyword evidence="2 6" id="KW-0963">Cytoplasm</keyword>